<proteinExistence type="predicted"/>
<organism evidence="1 2">
    <name type="scientific">Pedobacter metabolipauper</name>
    <dbReference type="NCBI Taxonomy" id="425513"/>
    <lineage>
        <taxon>Bacteria</taxon>
        <taxon>Pseudomonadati</taxon>
        <taxon>Bacteroidota</taxon>
        <taxon>Sphingobacteriia</taxon>
        <taxon>Sphingobacteriales</taxon>
        <taxon>Sphingobacteriaceae</taxon>
        <taxon>Pedobacter</taxon>
    </lineage>
</organism>
<protein>
    <submittedName>
        <fullName evidence="1">Erythromycin esterase-like protein</fullName>
    </submittedName>
</protein>
<accession>A0A4R6SUX5</accession>
<dbReference type="Proteomes" id="UP000295620">
    <property type="component" value="Unassembled WGS sequence"/>
</dbReference>
<dbReference type="AlphaFoldDB" id="A0A4R6SUX5"/>
<dbReference type="EMBL" id="SNYC01000005">
    <property type="protein sequence ID" value="TDQ08878.1"/>
    <property type="molecule type" value="Genomic_DNA"/>
</dbReference>
<comment type="caution">
    <text evidence="1">The sequence shown here is derived from an EMBL/GenBank/DDBJ whole genome shotgun (WGS) entry which is preliminary data.</text>
</comment>
<dbReference type="InterPro" id="IPR007815">
    <property type="entry name" value="Emycin_Estase"/>
</dbReference>
<dbReference type="PANTHER" id="PTHR31299:SF0">
    <property type="entry name" value="ESTERASE, PUTATIVE (AFU_ORTHOLOGUE AFUA_1G05850)-RELATED"/>
    <property type="match status" value="1"/>
</dbReference>
<evidence type="ECO:0000313" key="2">
    <source>
        <dbReference type="Proteomes" id="UP000295620"/>
    </source>
</evidence>
<dbReference type="RefSeq" id="WP_133577217.1">
    <property type="nucleotide sequence ID" value="NZ_SNYC01000005.1"/>
</dbReference>
<dbReference type="SUPFAM" id="SSF159501">
    <property type="entry name" value="EreA/ChaN-like"/>
    <property type="match status" value="1"/>
</dbReference>
<keyword evidence="2" id="KW-1185">Reference proteome</keyword>
<reference evidence="1 2" key="1">
    <citation type="submission" date="2019-03" db="EMBL/GenBank/DDBJ databases">
        <title>Genomic Encyclopedia of Archaeal and Bacterial Type Strains, Phase II (KMG-II): from individual species to whole genera.</title>
        <authorList>
            <person name="Goeker M."/>
        </authorList>
    </citation>
    <scope>NUCLEOTIDE SEQUENCE [LARGE SCALE GENOMIC DNA]</scope>
    <source>
        <strain evidence="1 2">DSM 19035</strain>
    </source>
</reference>
<dbReference type="Gene3D" id="3.40.1660.10">
    <property type="entry name" value="EreA-like (biosynthetic domain)"/>
    <property type="match status" value="2"/>
</dbReference>
<dbReference type="Pfam" id="PF05139">
    <property type="entry name" value="Erythro_esteras"/>
    <property type="match status" value="1"/>
</dbReference>
<dbReference type="PANTHER" id="PTHR31299">
    <property type="entry name" value="ESTERASE, PUTATIVE (AFU_ORTHOLOGUE AFUA_1G05850)-RELATED"/>
    <property type="match status" value="1"/>
</dbReference>
<dbReference type="GO" id="GO:0046677">
    <property type="term" value="P:response to antibiotic"/>
    <property type="evidence" value="ECO:0007669"/>
    <property type="project" value="InterPro"/>
</dbReference>
<sequence>MIRIKLILLILCLPGLQSYGQKEVRFIKKNASEIAIDFNNADYRDFADLKRKIGDARLVLLGEETHGDGTTIEAKTRMVRFLHEQMGFNVLAFESSFYNAERAWSVAHWDKDPLNAIQNSTFELWGHTQQFLPLAKYIAGSVKTAKPLRITGFDTQLHGFFLKRDLPVDFLMFLKKYDIPFENQMQQDTFYKVYRALVFGFTQDQAVANAERISIREKLPAFKHILDQKIKDISSLPPDDVTSYWKQIWISTREYLPAILAEKKIESGELANAATIRDSLMAENLIWLTNNRYANDKIIVWAASWHIGRSPDNKSIPATEIYPPVMGDYIKNSLGKKVYSICFTAYSGEWAWYNMQTPHQIGSQTKDSFEALFNKAGFKNAFLDFKSNCLLPDGQWLSKKRAMRPYGYKDFLRSWPLIFDAVIFNSIMTRALPVKM</sequence>
<gene>
    <name evidence="1" type="ORF">ATK78_3398</name>
</gene>
<dbReference type="InterPro" id="IPR052036">
    <property type="entry name" value="Hydrolase/PRTase-associated"/>
</dbReference>
<name>A0A4R6SUX5_9SPHI</name>
<dbReference type="CDD" id="cd14728">
    <property type="entry name" value="Ere-like"/>
    <property type="match status" value="1"/>
</dbReference>
<dbReference type="OrthoDB" id="9810066at2"/>
<evidence type="ECO:0000313" key="1">
    <source>
        <dbReference type="EMBL" id="TDQ08878.1"/>
    </source>
</evidence>